<dbReference type="AlphaFoldDB" id="A0A369K8G6"/>
<reference evidence="2" key="1">
    <citation type="submission" date="2018-04" db="EMBL/GenBank/DDBJ databases">
        <title>Whole genome sequencing of Hypsizygus marmoreus.</title>
        <authorList>
            <person name="Choi I.-G."/>
            <person name="Min B."/>
            <person name="Kim J.-G."/>
            <person name="Kim S."/>
            <person name="Oh Y.-L."/>
            <person name="Kong W.-S."/>
            <person name="Park H."/>
            <person name="Jeong J."/>
            <person name="Song E.-S."/>
        </authorList>
    </citation>
    <scope>NUCLEOTIDE SEQUENCE [LARGE SCALE GENOMIC DNA]</scope>
    <source>
        <strain evidence="2">51987-8</strain>
    </source>
</reference>
<feature type="region of interest" description="Disordered" evidence="1">
    <location>
        <begin position="28"/>
        <end position="64"/>
    </location>
</feature>
<evidence type="ECO:0000313" key="3">
    <source>
        <dbReference type="Proteomes" id="UP000076154"/>
    </source>
</evidence>
<dbReference type="InParanoid" id="A0A369K8G6"/>
<evidence type="ECO:0000313" key="2">
    <source>
        <dbReference type="EMBL" id="RDB27196.1"/>
    </source>
</evidence>
<dbReference type="Proteomes" id="UP000076154">
    <property type="component" value="Unassembled WGS sequence"/>
</dbReference>
<sequence length="496" mass="54863">MDTFNLLPYRDYFDWEWLPAPTAPRCAETRLDTEGTVAPPISTSPSDSKTKKDKHSPPAPVSDSDCFILDDYPTPYPTPPVPAEVSELDKAAMEWIYRMAYGDPNALPTAGDTSIGSGHNSNTASASGTRLVENTETRLEAADALAFGMGNGEDVRDPVRMRLPAQEREGYFVSEEPATASSAQLFDLLSNATATSVKATRDQPTVSENQISQLAYNGDSTTNISRAMHRLGETQDLLARASAGLFLLNQDAVPVDIAQWKRTWDGQPAATPALTERFDSQLLNGPIVNAAPVDLNHTPVPQFDRQFGVHIAYTSQRQISAMAEHAPRQSTSTLQPSIVVPNQTQGPRANKAQSSKKRKGIAQEDKTERIQIECRWRGCEAPIVSRNDSDYNDFMEETRVHMKDHCDLRTAKDENNKFPCQWEGCTEGPFKDPRTLWRHLCKREHADTTIPCPDCGAQLARESCLKSHRGSSNCKANVENKNDEDGRAAKRRKSAM</sequence>
<feature type="compositionally biased region" description="Basic and acidic residues" evidence="1">
    <location>
        <begin position="478"/>
        <end position="488"/>
    </location>
</feature>
<organism evidence="2 3">
    <name type="scientific">Hypsizygus marmoreus</name>
    <name type="common">White beech mushroom</name>
    <name type="synonym">Agaricus marmoreus</name>
    <dbReference type="NCBI Taxonomy" id="39966"/>
    <lineage>
        <taxon>Eukaryota</taxon>
        <taxon>Fungi</taxon>
        <taxon>Dikarya</taxon>
        <taxon>Basidiomycota</taxon>
        <taxon>Agaricomycotina</taxon>
        <taxon>Agaricomycetes</taxon>
        <taxon>Agaricomycetidae</taxon>
        <taxon>Agaricales</taxon>
        <taxon>Tricholomatineae</taxon>
        <taxon>Lyophyllaceae</taxon>
        <taxon>Hypsizygus</taxon>
    </lineage>
</organism>
<gene>
    <name evidence="2" type="ORF">Hypma_004433</name>
</gene>
<comment type="caution">
    <text evidence="2">The sequence shown here is derived from an EMBL/GenBank/DDBJ whole genome shotgun (WGS) entry which is preliminary data.</text>
</comment>
<dbReference type="EMBL" id="LUEZ02000017">
    <property type="protein sequence ID" value="RDB27196.1"/>
    <property type="molecule type" value="Genomic_DNA"/>
</dbReference>
<keyword evidence="3" id="KW-1185">Reference proteome</keyword>
<name>A0A369K8G6_HYPMA</name>
<proteinExistence type="predicted"/>
<feature type="region of interest" description="Disordered" evidence="1">
    <location>
        <begin position="323"/>
        <end position="364"/>
    </location>
</feature>
<feature type="compositionally biased region" description="Polar residues" evidence="1">
    <location>
        <begin position="328"/>
        <end position="353"/>
    </location>
</feature>
<accession>A0A369K8G6</accession>
<feature type="region of interest" description="Disordered" evidence="1">
    <location>
        <begin position="111"/>
        <end position="130"/>
    </location>
</feature>
<evidence type="ECO:0000256" key="1">
    <source>
        <dbReference type="SAM" id="MobiDB-lite"/>
    </source>
</evidence>
<protein>
    <submittedName>
        <fullName evidence="2">Uncharacterized protein</fullName>
    </submittedName>
</protein>
<feature type="region of interest" description="Disordered" evidence="1">
    <location>
        <begin position="467"/>
        <end position="496"/>
    </location>
</feature>